<sequence length="392" mass="42313">MEKVVIFLASAIIRAHGLRLTTTTTWETLSARTGGAPRASPTVLTLYRDTNGWCPFCERVWIALEKKGIAYDEVLINLYDKPKYYTDMIPTGLVPAIEIHDGSYNSGSPGSGELVYESSEILKRLDVLVPNVDLRANEEVPEVVERALSTAYAVAYGGSRNATAYVEAMDALDAILDPFVRGEKLSAADLVMVPMMERYRYQLDLFSPGNKKLLDGKPGLRRWFAALEADPAYRRVAGDEYSWTATAAAFLRIFGNATDDDPRAIDARERSAAILEAAEADAEALEDSAACLEAATKLVANHRAVVDDACNVDPPKSQTRLTRLGAADRDAVDATLRVAAAALLDGAVGDAAQAADPRAARLVASRLCAPRDMSAPAARSLRHVLMRLAAAA</sequence>
<evidence type="ECO:0000313" key="6">
    <source>
        <dbReference type="Proteomes" id="UP001230188"/>
    </source>
</evidence>
<evidence type="ECO:0008006" key="7">
    <source>
        <dbReference type="Google" id="ProtNLM"/>
    </source>
</evidence>
<dbReference type="InterPro" id="IPR010987">
    <property type="entry name" value="Glutathione-S-Trfase_C-like"/>
</dbReference>
<evidence type="ECO:0000256" key="1">
    <source>
        <dbReference type="SAM" id="Coils"/>
    </source>
</evidence>
<evidence type="ECO:0000256" key="2">
    <source>
        <dbReference type="SAM" id="SignalP"/>
    </source>
</evidence>
<evidence type="ECO:0000259" key="3">
    <source>
        <dbReference type="PROSITE" id="PS50404"/>
    </source>
</evidence>
<feature type="chain" id="PRO_5042154252" description="Glutathione transferase" evidence="2">
    <location>
        <begin position="18"/>
        <end position="392"/>
    </location>
</feature>
<dbReference type="PROSITE" id="PS50404">
    <property type="entry name" value="GST_NTER"/>
    <property type="match status" value="1"/>
</dbReference>
<dbReference type="Gene3D" id="1.20.1050.10">
    <property type="match status" value="1"/>
</dbReference>
<dbReference type="InterPro" id="IPR050983">
    <property type="entry name" value="GST_Omega/HSP26"/>
</dbReference>
<dbReference type="GO" id="GO:0005737">
    <property type="term" value="C:cytoplasm"/>
    <property type="evidence" value="ECO:0007669"/>
    <property type="project" value="TreeGrafter"/>
</dbReference>
<dbReference type="AlphaFoldDB" id="A0AAD7XG22"/>
<keyword evidence="6" id="KW-1185">Reference proteome</keyword>
<keyword evidence="2" id="KW-0732">Signal</keyword>
<keyword evidence="1" id="KW-0175">Coiled coil</keyword>
<dbReference type="PANTHER" id="PTHR43968">
    <property type="match status" value="1"/>
</dbReference>
<dbReference type="InterPro" id="IPR004045">
    <property type="entry name" value="Glutathione_S-Trfase_N"/>
</dbReference>
<dbReference type="InterPro" id="IPR036249">
    <property type="entry name" value="Thioredoxin-like_sf"/>
</dbReference>
<protein>
    <recommendedName>
        <fullName evidence="7">Glutathione transferase</fullName>
    </recommendedName>
</protein>
<dbReference type="CDD" id="cd00570">
    <property type="entry name" value="GST_N_family"/>
    <property type="match status" value="1"/>
</dbReference>
<feature type="coiled-coil region" evidence="1">
    <location>
        <begin position="268"/>
        <end position="295"/>
    </location>
</feature>
<evidence type="ECO:0000313" key="5">
    <source>
        <dbReference type="EMBL" id="KAJ8599937.1"/>
    </source>
</evidence>
<name>A0AAD7XG22_9STRA</name>
<reference evidence="5" key="1">
    <citation type="submission" date="2023-01" db="EMBL/GenBank/DDBJ databases">
        <title>Metagenome sequencing of chrysophaentin producing Chrysophaeum taylorii.</title>
        <authorList>
            <person name="Davison J."/>
            <person name="Bewley C."/>
        </authorList>
    </citation>
    <scope>NUCLEOTIDE SEQUENCE</scope>
    <source>
        <strain evidence="5">NIES-1699</strain>
    </source>
</reference>
<dbReference type="Pfam" id="PF13409">
    <property type="entry name" value="GST_N_2"/>
    <property type="match status" value="1"/>
</dbReference>
<dbReference type="PROSITE" id="PS51354">
    <property type="entry name" value="GLUTAREDOXIN_2"/>
    <property type="match status" value="1"/>
</dbReference>
<dbReference type="SUPFAM" id="SSF47616">
    <property type="entry name" value="GST C-terminal domain-like"/>
    <property type="match status" value="1"/>
</dbReference>
<dbReference type="EMBL" id="JAQMWT010000533">
    <property type="protein sequence ID" value="KAJ8599937.1"/>
    <property type="molecule type" value="Genomic_DNA"/>
</dbReference>
<dbReference type="SUPFAM" id="SSF52833">
    <property type="entry name" value="Thioredoxin-like"/>
    <property type="match status" value="1"/>
</dbReference>
<feature type="domain" description="GST N-terminal" evidence="3">
    <location>
        <begin position="44"/>
        <end position="133"/>
    </location>
</feature>
<comment type="caution">
    <text evidence="5">The sequence shown here is derived from an EMBL/GenBank/DDBJ whole genome shotgun (WGS) entry which is preliminary data.</text>
</comment>
<evidence type="ECO:0000259" key="4">
    <source>
        <dbReference type="PROSITE" id="PS50405"/>
    </source>
</evidence>
<dbReference type="Gene3D" id="3.40.30.10">
    <property type="entry name" value="Glutaredoxin"/>
    <property type="match status" value="1"/>
</dbReference>
<dbReference type="InterPro" id="IPR036282">
    <property type="entry name" value="Glutathione-S-Trfase_C_sf"/>
</dbReference>
<gene>
    <name evidence="5" type="ORF">CTAYLR_002805</name>
</gene>
<dbReference type="PROSITE" id="PS50405">
    <property type="entry name" value="GST_CTER"/>
    <property type="match status" value="1"/>
</dbReference>
<organism evidence="5 6">
    <name type="scientific">Chrysophaeum taylorii</name>
    <dbReference type="NCBI Taxonomy" id="2483200"/>
    <lineage>
        <taxon>Eukaryota</taxon>
        <taxon>Sar</taxon>
        <taxon>Stramenopiles</taxon>
        <taxon>Ochrophyta</taxon>
        <taxon>Pelagophyceae</taxon>
        <taxon>Pelagomonadales</taxon>
        <taxon>Pelagomonadaceae</taxon>
        <taxon>Chrysophaeum</taxon>
    </lineage>
</organism>
<feature type="signal peptide" evidence="2">
    <location>
        <begin position="1"/>
        <end position="17"/>
    </location>
</feature>
<dbReference type="Proteomes" id="UP001230188">
    <property type="component" value="Unassembled WGS sequence"/>
</dbReference>
<feature type="domain" description="GST C-terminal" evidence="4">
    <location>
        <begin position="114"/>
        <end position="250"/>
    </location>
</feature>
<proteinExistence type="predicted"/>
<accession>A0AAD7XG22</accession>
<dbReference type="PANTHER" id="PTHR43968:SF14">
    <property type="entry name" value="GLUTATHIONE S-TRANSFERASE"/>
    <property type="match status" value="1"/>
</dbReference>